<dbReference type="EMBL" id="NWVW01000014">
    <property type="protein sequence ID" value="PHO09084.1"/>
    <property type="molecule type" value="Genomic_DNA"/>
</dbReference>
<keyword evidence="2" id="KW-1185">Reference proteome</keyword>
<dbReference type="Proteomes" id="UP000221384">
    <property type="component" value="Unassembled WGS sequence"/>
</dbReference>
<evidence type="ECO:0000313" key="1">
    <source>
        <dbReference type="EMBL" id="PHO09084.1"/>
    </source>
</evidence>
<reference evidence="1 2" key="1">
    <citation type="submission" date="2017-09" db="EMBL/GenBank/DDBJ databases">
        <authorList>
            <person name="Perez-Cataluna A."/>
            <person name="Figueras M.J."/>
            <person name="Salas-Masso N."/>
        </authorList>
    </citation>
    <scope>NUCLEOTIDE SEQUENCE [LARGE SCALE GENOMIC DNA]</scope>
    <source>
        <strain evidence="1 2">F138-33</strain>
    </source>
</reference>
<evidence type="ECO:0000313" key="2">
    <source>
        <dbReference type="Proteomes" id="UP000221384"/>
    </source>
</evidence>
<gene>
    <name evidence="1" type="ORF">CPG37_10830</name>
</gene>
<sequence>MKISKQKRKKIINTLKNSSDFKNGLSKSLIIKELEMFMDMYDWNDFYDRDITIDDYEKYFESITKKYVPHMNKYFRKSIKKKMEKKK</sequence>
<comment type="caution">
    <text evidence="1">The sequence shown here is derived from an EMBL/GenBank/DDBJ whole genome shotgun (WGS) entry which is preliminary data.</text>
</comment>
<dbReference type="RefSeq" id="WP_099334973.1">
    <property type="nucleotide sequence ID" value="NZ_CP042812.1"/>
</dbReference>
<name>A0ABX4LMI4_9BACT</name>
<protein>
    <submittedName>
        <fullName evidence="1">Uncharacterized protein</fullName>
    </submittedName>
</protein>
<proteinExistence type="predicted"/>
<organism evidence="1 2">
    <name type="scientific">Malaciobacter canalis</name>
    <dbReference type="NCBI Taxonomy" id="1912871"/>
    <lineage>
        <taxon>Bacteria</taxon>
        <taxon>Pseudomonadati</taxon>
        <taxon>Campylobacterota</taxon>
        <taxon>Epsilonproteobacteria</taxon>
        <taxon>Campylobacterales</taxon>
        <taxon>Arcobacteraceae</taxon>
        <taxon>Malaciobacter</taxon>
    </lineage>
</organism>
<accession>A0ABX4LMI4</accession>